<reference evidence="2" key="1">
    <citation type="journal article" date="2016" name="Nat. Biotechnol.">
        <title>Sequencing wild and cultivated cassava and related species reveals extensive interspecific hybridization and genetic diversity.</title>
        <authorList>
            <person name="Bredeson J.V."/>
            <person name="Lyons J.B."/>
            <person name="Prochnik S.E."/>
            <person name="Wu G.A."/>
            <person name="Ha C.M."/>
            <person name="Edsinger-Gonzales E."/>
            <person name="Grimwood J."/>
            <person name="Schmutz J."/>
            <person name="Rabbi I.Y."/>
            <person name="Egesi C."/>
            <person name="Nauluvula P."/>
            <person name="Lebot V."/>
            <person name="Ndunguru J."/>
            <person name="Mkamilo G."/>
            <person name="Bart R.S."/>
            <person name="Setter T.L."/>
            <person name="Gleadow R.M."/>
            <person name="Kulakow P."/>
            <person name="Ferguson M.E."/>
            <person name="Rounsley S."/>
            <person name="Rokhsar D.S."/>
        </authorList>
    </citation>
    <scope>NUCLEOTIDE SEQUENCE [LARGE SCALE GENOMIC DNA]</scope>
    <source>
        <strain evidence="2">cv. AM560-2</strain>
    </source>
</reference>
<dbReference type="EMBL" id="CM004395">
    <property type="protein sequence ID" value="KAG8646403.1"/>
    <property type="molecule type" value="Genomic_DNA"/>
</dbReference>
<proteinExistence type="predicted"/>
<protein>
    <submittedName>
        <fullName evidence="1">Uncharacterized protein</fullName>
    </submittedName>
</protein>
<sequence length="249" mass="28922">MYLKCFVGARPKKRVDWMPWAEYYYNTSFHSSLHTTPFQVVYGREPSRLLSYAPGSSQVDVVDKALIDRDEVLCDIRLRLQQAQHHMKQFYDQGHRNASFVPGDFVWLRLHPHQQLSISSERSNKLGPLFYGPFKIIKPVGNVAYELELSLDSKIHNVFHVSLLRNFNGALPSETPLMVRLNRGTWEILINLEPVPLFQDAYPDYQLEDKLFVQGEGSPMDAFVGRAYRCRNKQAASLEVMFLKKEQER</sequence>
<dbReference type="Proteomes" id="UP000091857">
    <property type="component" value="Chromosome 9"/>
</dbReference>
<accession>A0ACB7H3G1</accession>
<comment type="caution">
    <text evidence="1">The sequence shown here is derived from an EMBL/GenBank/DDBJ whole genome shotgun (WGS) entry which is preliminary data.</text>
</comment>
<name>A0ACB7H3G1_MANES</name>
<evidence type="ECO:0000313" key="1">
    <source>
        <dbReference type="EMBL" id="KAG8646403.1"/>
    </source>
</evidence>
<gene>
    <name evidence="1" type="ORF">MANES_09G001401v8</name>
</gene>
<evidence type="ECO:0000313" key="2">
    <source>
        <dbReference type="Proteomes" id="UP000091857"/>
    </source>
</evidence>
<keyword evidence="2" id="KW-1185">Reference proteome</keyword>
<organism evidence="1 2">
    <name type="scientific">Manihot esculenta</name>
    <name type="common">Cassava</name>
    <name type="synonym">Jatropha manihot</name>
    <dbReference type="NCBI Taxonomy" id="3983"/>
    <lineage>
        <taxon>Eukaryota</taxon>
        <taxon>Viridiplantae</taxon>
        <taxon>Streptophyta</taxon>
        <taxon>Embryophyta</taxon>
        <taxon>Tracheophyta</taxon>
        <taxon>Spermatophyta</taxon>
        <taxon>Magnoliopsida</taxon>
        <taxon>eudicotyledons</taxon>
        <taxon>Gunneridae</taxon>
        <taxon>Pentapetalae</taxon>
        <taxon>rosids</taxon>
        <taxon>fabids</taxon>
        <taxon>Malpighiales</taxon>
        <taxon>Euphorbiaceae</taxon>
        <taxon>Crotonoideae</taxon>
        <taxon>Manihoteae</taxon>
        <taxon>Manihot</taxon>
    </lineage>
</organism>